<feature type="domain" description="C2H2-type" evidence="9">
    <location>
        <begin position="470"/>
        <end position="500"/>
    </location>
</feature>
<reference evidence="11" key="1">
    <citation type="submission" date="2025-08" db="UniProtKB">
        <authorList>
            <consortium name="RefSeq"/>
        </authorList>
    </citation>
    <scope>IDENTIFICATION</scope>
    <source>
        <tissue evidence="11">Whole larval tissue</tissue>
    </source>
</reference>
<dbReference type="GO" id="GO:0003700">
    <property type="term" value="F:DNA-binding transcription factor activity"/>
    <property type="evidence" value="ECO:0007669"/>
    <property type="project" value="TreeGrafter"/>
</dbReference>
<keyword evidence="5" id="KW-0862">Zinc</keyword>
<evidence type="ECO:0000256" key="1">
    <source>
        <dbReference type="ARBA" id="ARBA00004123"/>
    </source>
</evidence>
<dbReference type="GO" id="GO:0005634">
    <property type="term" value="C:nucleus"/>
    <property type="evidence" value="ECO:0007669"/>
    <property type="project" value="UniProtKB-SubCell"/>
</dbReference>
<evidence type="ECO:0000256" key="6">
    <source>
        <dbReference type="ARBA" id="ARBA00023125"/>
    </source>
</evidence>
<dbReference type="OrthoDB" id="10039931at2759"/>
<evidence type="ECO:0000313" key="11">
    <source>
        <dbReference type="RefSeq" id="XP_035457372.2"/>
    </source>
</evidence>
<evidence type="ECO:0000256" key="8">
    <source>
        <dbReference type="PROSITE-ProRule" id="PRU00042"/>
    </source>
</evidence>
<dbReference type="InterPro" id="IPR013087">
    <property type="entry name" value="Znf_C2H2_type"/>
</dbReference>
<dbReference type="Gene3D" id="3.30.160.60">
    <property type="entry name" value="Classic Zinc Finger"/>
    <property type="match status" value="6"/>
</dbReference>
<dbReference type="SUPFAM" id="SSF57667">
    <property type="entry name" value="beta-beta-alpha zinc fingers"/>
    <property type="match status" value="4"/>
</dbReference>
<sequence>MDSEENVLCCGCLSKGRKMILQVEYWKKLTFSEIINEFTLSHGDSTPVWLCWECDAHLHQFTKFKNRVKTSYLMFLDFVKQNTNLPQLQPRPRLTQHDIFNFDLLNTDHKPFQIIPTHNTEIPIKEEYTDNLEENNSDDEKLIVYKTYNKPKNGRVKKKRRKRNENREIELYKEIELSREELVEDRRISMLREEYVNAMFKCEKCIISFPNAEDLKDHLHVKHELNKSNYKCEICECSFASEVSFNYHRNKHIRRYECGACHERCPSKRAVAKHYESTHCHGPSIDINVRSNQIELDVPNNGTQIDVSNDQNVQNNQNGVSKDGAEVIDESTTNTPPLFACDSCNKSFKWKASLRKHIEIHRIETGQKRKPYCEPCKLSFTNTANLQKHVRTSTNHQIQLKLRKLTEVLPDSSTAENGQQNMDQHIEQIKCSVKKSRQQYPCPQCDKKFQWRGNLLRHVHSHVARATGNLVCKPCNRTFSSIATYQQHMKISRKHVSENDFKYMCSDCGKRFPNKTQLKDHVDWEHLKNYVHKCNQCQKVLKSKTSLYLHKQVVHRSENTEHLCHHCGRSFANQSKLRNHMLALHSGQAAYKCATCGARFSWLSCLSRHTKKLHPQLGKP</sequence>
<dbReference type="RefSeq" id="XP_035457372.2">
    <property type="nucleotide sequence ID" value="XM_035601479.2"/>
</dbReference>
<dbReference type="InterPro" id="IPR036236">
    <property type="entry name" value="Znf_C2H2_sf"/>
</dbReference>
<feature type="domain" description="C2H2-type" evidence="9">
    <location>
        <begin position="230"/>
        <end position="257"/>
    </location>
</feature>
<dbReference type="PROSITE" id="PS00028">
    <property type="entry name" value="ZINC_FINGER_C2H2_1"/>
    <property type="match status" value="9"/>
</dbReference>
<dbReference type="Proteomes" id="UP000829999">
    <property type="component" value="Chromosome 19"/>
</dbReference>
<evidence type="ECO:0000256" key="4">
    <source>
        <dbReference type="ARBA" id="ARBA00022771"/>
    </source>
</evidence>
<keyword evidence="3" id="KW-0677">Repeat</keyword>
<keyword evidence="2" id="KW-0479">Metal-binding</keyword>
<dbReference type="AlphaFoldDB" id="A0A9R0DJV2"/>
<evidence type="ECO:0000256" key="5">
    <source>
        <dbReference type="ARBA" id="ARBA00022833"/>
    </source>
</evidence>
<dbReference type="GO" id="GO:0006357">
    <property type="term" value="P:regulation of transcription by RNA polymerase II"/>
    <property type="evidence" value="ECO:0007669"/>
    <property type="project" value="TreeGrafter"/>
</dbReference>
<dbReference type="InterPro" id="IPR050589">
    <property type="entry name" value="Ikaros_C2H2-ZF"/>
</dbReference>
<organism evidence="10 11">
    <name type="scientific">Spodoptera frugiperda</name>
    <name type="common">Fall armyworm</name>
    <dbReference type="NCBI Taxonomy" id="7108"/>
    <lineage>
        <taxon>Eukaryota</taxon>
        <taxon>Metazoa</taxon>
        <taxon>Ecdysozoa</taxon>
        <taxon>Arthropoda</taxon>
        <taxon>Hexapoda</taxon>
        <taxon>Insecta</taxon>
        <taxon>Pterygota</taxon>
        <taxon>Neoptera</taxon>
        <taxon>Endopterygota</taxon>
        <taxon>Lepidoptera</taxon>
        <taxon>Glossata</taxon>
        <taxon>Ditrysia</taxon>
        <taxon>Noctuoidea</taxon>
        <taxon>Noctuidae</taxon>
        <taxon>Amphipyrinae</taxon>
        <taxon>Spodoptera</taxon>
    </lineage>
</organism>
<dbReference type="GO" id="GO:0000978">
    <property type="term" value="F:RNA polymerase II cis-regulatory region sequence-specific DNA binding"/>
    <property type="evidence" value="ECO:0007669"/>
    <property type="project" value="TreeGrafter"/>
</dbReference>
<accession>A0A9R0DJV2</accession>
<keyword evidence="6" id="KW-0238">DNA-binding</keyword>
<evidence type="ECO:0000256" key="7">
    <source>
        <dbReference type="ARBA" id="ARBA00023242"/>
    </source>
</evidence>
<dbReference type="Pfam" id="PF00096">
    <property type="entry name" value="zf-C2H2"/>
    <property type="match status" value="3"/>
</dbReference>
<dbReference type="GO" id="GO:0008270">
    <property type="term" value="F:zinc ion binding"/>
    <property type="evidence" value="ECO:0007669"/>
    <property type="project" value="UniProtKB-KW"/>
</dbReference>
<keyword evidence="10" id="KW-1185">Reference proteome</keyword>
<keyword evidence="7" id="KW-0539">Nucleus</keyword>
<evidence type="ECO:0000259" key="9">
    <source>
        <dbReference type="PROSITE" id="PS50157"/>
    </source>
</evidence>
<protein>
    <submittedName>
        <fullName evidence="11">Zinc finger protein 99-like</fullName>
    </submittedName>
</protein>
<feature type="domain" description="C2H2-type" evidence="9">
    <location>
        <begin position="562"/>
        <end position="590"/>
    </location>
</feature>
<feature type="domain" description="C2H2-type" evidence="9">
    <location>
        <begin position="532"/>
        <end position="560"/>
    </location>
</feature>
<keyword evidence="4 8" id="KW-0863">Zinc-finger</keyword>
<feature type="domain" description="C2H2-type" evidence="9">
    <location>
        <begin position="339"/>
        <end position="366"/>
    </location>
</feature>
<dbReference type="PANTHER" id="PTHR24404:SF114">
    <property type="entry name" value="KLUMPFUSS, ISOFORM B-RELATED"/>
    <property type="match status" value="1"/>
</dbReference>
<dbReference type="Pfam" id="PF12874">
    <property type="entry name" value="zf-met"/>
    <property type="match status" value="3"/>
</dbReference>
<evidence type="ECO:0000256" key="3">
    <source>
        <dbReference type="ARBA" id="ARBA00022737"/>
    </source>
</evidence>
<feature type="domain" description="C2H2-type" evidence="9">
    <location>
        <begin position="200"/>
        <end position="228"/>
    </location>
</feature>
<evidence type="ECO:0000313" key="10">
    <source>
        <dbReference type="Proteomes" id="UP000829999"/>
    </source>
</evidence>
<dbReference type="PROSITE" id="PS50157">
    <property type="entry name" value="ZINC_FINGER_C2H2_2"/>
    <property type="match status" value="9"/>
</dbReference>
<comment type="subcellular location">
    <subcellularLocation>
        <location evidence="1">Nucleus</location>
    </subcellularLocation>
</comment>
<dbReference type="SMART" id="SM00355">
    <property type="entry name" value="ZnF_C2H2"/>
    <property type="match status" value="11"/>
</dbReference>
<dbReference type="GeneID" id="118281047"/>
<feature type="domain" description="C2H2-type" evidence="9">
    <location>
        <begin position="440"/>
        <end position="467"/>
    </location>
</feature>
<dbReference type="PANTHER" id="PTHR24404">
    <property type="entry name" value="ZINC FINGER PROTEIN"/>
    <property type="match status" value="1"/>
</dbReference>
<evidence type="ECO:0000256" key="2">
    <source>
        <dbReference type="ARBA" id="ARBA00022723"/>
    </source>
</evidence>
<feature type="domain" description="C2H2-type" evidence="9">
    <location>
        <begin position="503"/>
        <end position="526"/>
    </location>
</feature>
<feature type="domain" description="C2H2-type" evidence="9">
    <location>
        <begin position="591"/>
        <end position="614"/>
    </location>
</feature>
<gene>
    <name evidence="11" type="primary">LOC118281047</name>
</gene>
<name>A0A9R0DJV2_SPOFR</name>
<proteinExistence type="predicted"/>